<evidence type="ECO:0000313" key="2">
    <source>
        <dbReference type="Proteomes" id="UP000072660"/>
    </source>
</evidence>
<keyword evidence="2" id="KW-1185">Reference proteome</keyword>
<dbReference type="AlphaFoldDB" id="A0A139SMD7"/>
<reference evidence="1 2" key="1">
    <citation type="submission" date="2016-02" db="EMBL/GenBank/DDBJ databases">
        <authorList>
            <person name="Wen L."/>
            <person name="He K."/>
            <person name="Yang H."/>
        </authorList>
    </citation>
    <scope>NUCLEOTIDE SEQUENCE [LARGE SCALE GENOMIC DNA]</scope>
    <source>
        <strain evidence="1 2">CV58</strain>
    </source>
</reference>
<dbReference type="EMBL" id="LSZO01000192">
    <property type="protein sequence ID" value="KXU35702.1"/>
    <property type="molecule type" value="Genomic_DNA"/>
</dbReference>
<dbReference type="InterPro" id="IPR036762">
    <property type="entry name" value="IscX-like_sf"/>
</dbReference>
<comment type="caution">
    <text evidence="1">The sequence shown here is derived from an EMBL/GenBank/DDBJ whole genome shotgun (WGS) entry which is preliminary data.</text>
</comment>
<proteinExistence type="predicted"/>
<dbReference type="Pfam" id="PF04384">
    <property type="entry name" value="Fe-S_assembly"/>
    <property type="match status" value="1"/>
</dbReference>
<dbReference type="SUPFAM" id="SSF140319">
    <property type="entry name" value="IscX-like"/>
    <property type="match status" value="1"/>
</dbReference>
<dbReference type="GO" id="GO:0005829">
    <property type="term" value="C:cytosol"/>
    <property type="evidence" value="ECO:0007669"/>
    <property type="project" value="TreeGrafter"/>
</dbReference>
<dbReference type="Gene3D" id="1.10.10.600">
    <property type="entry name" value="IscX-like"/>
    <property type="match status" value="1"/>
</dbReference>
<dbReference type="RefSeq" id="WP_068392168.1">
    <property type="nucleotide sequence ID" value="NZ_LSZO01000192.1"/>
</dbReference>
<dbReference type="Proteomes" id="UP000072660">
    <property type="component" value="Unassembled WGS sequence"/>
</dbReference>
<dbReference type="InterPro" id="IPR007479">
    <property type="entry name" value="ISC_FeS_clus_asmbl_IscsX"/>
</dbReference>
<sequence length="66" mass="7357">MSLDWTDVQEIAISLAESKPEIDPKTLNFVDLRSLILALPNFTGTPERCGEKVLEAIQAAWLDEVD</sequence>
<name>A0A139SMD7_9GAMM</name>
<protein>
    <submittedName>
        <fullName evidence="1">FeS assembly protein IscX</fullName>
    </submittedName>
</protein>
<dbReference type="PIRSF" id="PIRSF039003">
    <property type="entry name" value="IscX"/>
    <property type="match status" value="1"/>
</dbReference>
<dbReference type="PANTHER" id="PTHR37532">
    <property type="entry name" value="PROTEIN ISCX"/>
    <property type="match status" value="1"/>
</dbReference>
<dbReference type="NCBIfam" id="TIGR03412">
    <property type="entry name" value="iscX_yfhJ"/>
    <property type="match status" value="1"/>
</dbReference>
<dbReference type="GO" id="GO:0016226">
    <property type="term" value="P:iron-sulfur cluster assembly"/>
    <property type="evidence" value="ECO:0007669"/>
    <property type="project" value="UniProtKB-UniRule"/>
</dbReference>
<dbReference type="GO" id="GO:0008198">
    <property type="term" value="F:ferrous iron binding"/>
    <property type="evidence" value="ECO:0007669"/>
    <property type="project" value="TreeGrafter"/>
</dbReference>
<organism evidence="1 2">
    <name type="scientific">Ventosimonas gracilis</name>
    <dbReference type="NCBI Taxonomy" id="1680762"/>
    <lineage>
        <taxon>Bacteria</taxon>
        <taxon>Pseudomonadati</taxon>
        <taxon>Pseudomonadota</taxon>
        <taxon>Gammaproteobacteria</taxon>
        <taxon>Pseudomonadales</taxon>
        <taxon>Ventosimonadaceae</taxon>
        <taxon>Ventosimonas</taxon>
    </lineage>
</organism>
<evidence type="ECO:0000313" key="1">
    <source>
        <dbReference type="EMBL" id="KXU35702.1"/>
    </source>
</evidence>
<dbReference type="PANTHER" id="PTHR37532:SF1">
    <property type="entry name" value="PROTEIN ISCX"/>
    <property type="match status" value="1"/>
</dbReference>
<accession>A0A139SMD7</accession>
<dbReference type="OrthoDB" id="9800346at2"/>
<gene>
    <name evidence="1" type="ORF">AXE65_05860</name>
</gene>